<evidence type="ECO:0000313" key="2">
    <source>
        <dbReference type="EMBL" id="STD83683.1"/>
    </source>
</evidence>
<accession>A0A376H087</accession>
<name>A0A376H087_ENTGA</name>
<dbReference type="EC" id="3.4.-.-" evidence="2"/>
<keyword evidence="3" id="KW-1185">Reference proteome</keyword>
<dbReference type="EMBL" id="UFYW01000001">
    <property type="protein sequence ID" value="STD83683.1"/>
    <property type="molecule type" value="Genomic_DNA"/>
</dbReference>
<dbReference type="RefSeq" id="WP_060815036.1">
    <property type="nucleotide sequence ID" value="NZ_JBHULA010000030.1"/>
</dbReference>
<feature type="transmembrane region" description="Helical" evidence="1">
    <location>
        <begin position="71"/>
        <end position="92"/>
    </location>
</feature>
<protein>
    <submittedName>
        <fullName evidence="2">Bacterial Peptidase A24 protein</fullName>
        <ecNumber evidence="2">3.4.-.-</ecNumber>
    </submittedName>
</protein>
<feature type="transmembrane region" description="Helical" evidence="1">
    <location>
        <begin position="171"/>
        <end position="192"/>
    </location>
</feature>
<organism evidence="2 3">
    <name type="scientific">Enterococcus gallinarum</name>
    <dbReference type="NCBI Taxonomy" id="1353"/>
    <lineage>
        <taxon>Bacteria</taxon>
        <taxon>Bacillati</taxon>
        <taxon>Bacillota</taxon>
        <taxon>Bacilli</taxon>
        <taxon>Lactobacillales</taxon>
        <taxon>Enterococcaceae</taxon>
        <taxon>Enterococcus</taxon>
    </lineage>
</organism>
<keyword evidence="2" id="KW-0378">Hydrolase</keyword>
<dbReference type="AlphaFoldDB" id="A0A376H087"/>
<feature type="transmembrane region" description="Helical" evidence="1">
    <location>
        <begin position="112"/>
        <end position="128"/>
    </location>
</feature>
<reference evidence="2 3" key="1">
    <citation type="submission" date="2018-06" db="EMBL/GenBank/DDBJ databases">
        <authorList>
            <consortium name="Pathogen Informatics"/>
            <person name="Doyle S."/>
        </authorList>
    </citation>
    <scope>NUCLEOTIDE SEQUENCE [LARGE SCALE GENOMIC DNA]</scope>
    <source>
        <strain evidence="2 3">NCTC12360</strain>
    </source>
</reference>
<gene>
    <name evidence="2" type="ORF">NCTC12360_02156</name>
</gene>
<evidence type="ECO:0000313" key="3">
    <source>
        <dbReference type="Proteomes" id="UP000254807"/>
    </source>
</evidence>
<keyword evidence="1" id="KW-0472">Membrane</keyword>
<proteinExistence type="predicted"/>
<sequence length="216" mass="25220">MWGYILGAAVYAFIQTIYWQDDPSKYFDDFHRKPPIFYSVAQQPFFPFIKHAQVLLDCTAASLLAKSVYAWLIWLAFLQPSVGECWLALVWLNSAYLLTLTDLYDYSIKGEILYPSLFLLAFTNLMNAQPFHWQNFLLLLPLFFFVWQEQLGDGDLFLICGWAPWLSTYQLLWLLIVASCCGLLFFSLHKLFVRNQLRMLPFVPCLSLALVIVRFL</sequence>
<keyword evidence="1" id="KW-1133">Transmembrane helix</keyword>
<dbReference type="Proteomes" id="UP000254807">
    <property type="component" value="Unassembled WGS sequence"/>
</dbReference>
<evidence type="ECO:0000256" key="1">
    <source>
        <dbReference type="SAM" id="Phobius"/>
    </source>
</evidence>
<keyword evidence="1" id="KW-0812">Transmembrane</keyword>
<dbReference type="GO" id="GO:0016787">
    <property type="term" value="F:hydrolase activity"/>
    <property type="evidence" value="ECO:0007669"/>
    <property type="project" value="UniProtKB-KW"/>
</dbReference>
<dbReference type="OrthoDB" id="9789291at2"/>